<dbReference type="OMA" id="FMFILWR"/>
<dbReference type="PROSITE" id="PS00516">
    <property type="entry name" value="ALKYLBASE_DNA_GLYCOS"/>
    <property type="match status" value="1"/>
</dbReference>
<dbReference type="CDD" id="cd00056">
    <property type="entry name" value="ENDO3c"/>
    <property type="match status" value="1"/>
</dbReference>
<dbReference type="GO" id="GO:0006285">
    <property type="term" value="P:base-excision repair, AP site formation"/>
    <property type="evidence" value="ECO:0007669"/>
    <property type="project" value="TreeGrafter"/>
</dbReference>
<reference evidence="5 6" key="1">
    <citation type="submission" date="2016-03" db="EMBL/GenBank/DDBJ databases">
        <authorList>
            <person name="Devillers H."/>
        </authorList>
    </citation>
    <scope>NUCLEOTIDE SEQUENCE [LARGE SCALE GENOMIC DNA]</scope>
    <source>
        <strain evidence="5">CBS 6772</strain>
    </source>
</reference>
<dbReference type="FunFam" id="1.10.340.30:FF:000004">
    <property type="entry name" value="DNA-3-methyladenine glycosylase II"/>
    <property type="match status" value="1"/>
</dbReference>
<protein>
    <submittedName>
        <fullName evidence="5">LAFE_0H11232g1_1</fullName>
    </submittedName>
</protein>
<dbReference type="GO" id="GO:0006307">
    <property type="term" value="P:DNA alkylation repair"/>
    <property type="evidence" value="ECO:0007669"/>
    <property type="project" value="TreeGrafter"/>
</dbReference>
<accession>A0A1G4MKE0</accession>
<dbReference type="GO" id="GO:0032131">
    <property type="term" value="F:alkylated DNA binding"/>
    <property type="evidence" value="ECO:0007669"/>
    <property type="project" value="TreeGrafter"/>
</dbReference>
<dbReference type="InterPro" id="IPR000035">
    <property type="entry name" value="Alkylbase_DNA_glycsylse_CS"/>
</dbReference>
<gene>
    <name evidence="5" type="ORF">LAFE_0H11232G</name>
</gene>
<dbReference type="AlphaFoldDB" id="A0A1G4MKE0"/>
<evidence type="ECO:0000256" key="2">
    <source>
        <dbReference type="ARBA" id="ARBA00022763"/>
    </source>
</evidence>
<dbReference type="PANTHER" id="PTHR43003">
    <property type="entry name" value="DNA-3-METHYLADENINE GLYCOSYLASE"/>
    <property type="match status" value="1"/>
</dbReference>
<evidence type="ECO:0000313" key="6">
    <source>
        <dbReference type="Proteomes" id="UP000190831"/>
    </source>
</evidence>
<dbReference type="PANTHER" id="PTHR43003:SF5">
    <property type="entry name" value="DNA-3-METHYLADENINE GLYCOSYLASE"/>
    <property type="match status" value="1"/>
</dbReference>
<dbReference type="STRING" id="4955.A0A1G4MKE0"/>
<comment type="similarity">
    <text evidence="1">Belongs to the alkylbase DNA glycosidase AlkA family.</text>
</comment>
<dbReference type="SMART" id="SM00478">
    <property type="entry name" value="ENDO3c"/>
    <property type="match status" value="1"/>
</dbReference>
<dbReference type="Gene3D" id="1.10.340.30">
    <property type="entry name" value="Hypothetical protein, domain 2"/>
    <property type="match status" value="1"/>
</dbReference>
<evidence type="ECO:0000259" key="4">
    <source>
        <dbReference type="SMART" id="SM00478"/>
    </source>
</evidence>
<dbReference type="GO" id="GO:0005634">
    <property type="term" value="C:nucleus"/>
    <property type="evidence" value="ECO:0007669"/>
    <property type="project" value="TreeGrafter"/>
</dbReference>
<evidence type="ECO:0000256" key="1">
    <source>
        <dbReference type="ARBA" id="ARBA00010817"/>
    </source>
</evidence>
<organism evidence="5 6">
    <name type="scientific">Lachancea fermentati</name>
    <name type="common">Zygosaccharomyces fermentati</name>
    <dbReference type="NCBI Taxonomy" id="4955"/>
    <lineage>
        <taxon>Eukaryota</taxon>
        <taxon>Fungi</taxon>
        <taxon>Dikarya</taxon>
        <taxon>Ascomycota</taxon>
        <taxon>Saccharomycotina</taxon>
        <taxon>Saccharomycetes</taxon>
        <taxon>Saccharomycetales</taxon>
        <taxon>Saccharomycetaceae</taxon>
        <taxon>Lachancea</taxon>
    </lineage>
</organism>
<dbReference type="Proteomes" id="UP000190831">
    <property type="component" value="Chromosome H"/>
</dbReference>
<dbReference type="InterPro" id="IPR011257">
    <property type="entry name" value="DNA_glycosylase"/>
</dbReference>
<dbReference type="GO" id="GO:0043916">
    <property type="term" value="F:DNA-7-methylguanine glycosylase activity"/>
    <property type="evidence" value="ECO:0007669"/>
    <property type="project" value="TreeGrafter"/>
</dbReference>
<dbReference type="EMBL" id="LT598491">
    <property type="protein sequence ID" value="SCW04333.1"/>
    <property type="molecule type" value="Genomic_DNA"/>
</dbReference>
<dbReference type="SUPFAM" id="SSF48150">
    <property type="entry name" value="DNA-glycosylase"/>
    <property type="match status" value="1"/>
</dbReference>
<dbReference type="OrthoDB" id="415889at2759"/>
<evidence type="ECO:0000256" key="3">
    <source>
        <dbReference type="ARBA" id="ARBA00023204"/>
    </source>
</evidence>
<keyword evidence="6" id="KW-1185">Reference proteome</keyword>
<dbReference type="Gene3D" id="1.10.1670.40">
    <property type="match status" value="1"/>
</dbReference>
<feature type="domain" description="HhH-GPD" evidence="4">
    <location>
        <begin position="71"/>
        <end position="223"/>
    </location>
</feature>
<dbReference type="InterPro" id="IPR051912">
    <property type="entry name" value="Alkylbase_DNA_Glycosylase/TA"/>
</dbReference>
<keyword evidence="3" id="KW-0234">DNA repair</keyword>
<dbReference type="GO" id="GO:0008725">
    <property type="term" value="F:DNA-3-methyladenine glycosylase activity"/>
    <property type="evidence" value="ECO:0007669"/>
    <property type="project" value="TreeGrafter"/>
</dbReference>
<sequence length="268" mass="30257">MKREREEVVSLPIDYQSKHTEDFNSACKTILEIDPSLLDTIVSGDFPLFLKKEQELMTLNHHFTKLASSILSQQISGSAAMSIKKKVTELFAGSFPTYQDISKLIANGDTAKLRSCGLSGRKVLYLESLATYFNDNEDAIAVLLKQDDDEIIEALVKNVKGIGPWSAKMFLVTSLERMNVFAPEDLGVARGCSRYLDSRPDVLKELLNKRVAIKRSKIKHKKSNWKIYDEDIVDKCGQLFAPYRTVFMFILWRLSSTDVDAMAKNSTS</sequence>
<evidence type="ECO:0000313" key="5">
    <source>
        <dbReference type="EMBL" id="SCW04333.1"/>
    </source>
</evidence>
<proteinExistence type="inferred from homology"/>
<name>A0A1G4MKE0_LACFM</name>
<dbReference type="InterPro" id="IPR003265">
    <property type="entry name" value="HhH-GPD_domain"/>
</dbReference>
<dbReference type="GO" id="GO:0032993">
    <property type="term" value="C:protein-DNA complex"/>
    <property type="evidence" value="ECO:0007669"/>
    <property type="project" value="TreeGrafter"/>
</dbReference>
<dbReference type="Pfam" id="PF00730">
    <property type="entry name" value="HhH-GPD"/>
    <property type="match status" value="1"/>
</dbReference>
<keyword evidence="2" id="KW-0227">DNA damage</keyword>